<evidence type="ECO:0000256" key="11">
    <source>
        <dbReference type="ARBA" id="ARBA00023146"/>
    </source>
</evidence>
<proteinExistence type="inferred from homology"/>
<evidence type="ECO:0000259" key="14">
    <source>
        <dbReference type="SMART" id="SM00840"/>
    </source>
</evidence>
<evidence type="ECO:0000313" key="15">
    <source>
        <dbReference type="EMBL" id="MBN1571925.1"/>
    </source>
</evidence>
<dbReference type="NCBIfam" id="TIGR00435">
    <property type="entry name" value="cysS"/>
    <property type="match status" value="1"/>
</dbReference>
<dbReference type="GO" id="GO:0008270">
    <property type="term" value="F:zinc ion binding"/>
    <property type="evidence" value="ECO:0007669"/>
    <property type="project" value="UniProtKB-UniRule"/>
</dbReference>
<evidence type="ECO:0000256" key="10">
    <source>
        <dbReference type="ARBA" id="ARBA00022917"/>
    </source>
</evidence>
<keyword evidence="4 12" id="KW-0963">Cytoplasm</keyword>
<evidence type="ECO:0000256" key="7">
    <source>
        <dbReference type="ARBA" id="ARBA00022741"/>
    </source>
</evidence>
<keyword evidence="11 12" id="KW-0030">Aminoacyl-tRNA synthetase</keyword>
<dbReference type="InterPro" id="IPR015273">
    <property type="entry name" value="Cys-tRNA-synt_Ia_DALR"/>
</dbReference>
<dbReference type="InterPro" id="IPR009080">
    <property type="entry name" value="tRNAsynth_Ia_anticodon-bd"/>
</dbReference>
<dbReference type="GO" id="GO:0004817">
    <property type="term" value="F:cysteine-tRNA ligase activity"/>
    <property type="evidence" value="ECO:0007669"/>
    <property type="project" value="UniProtKB-UniRule"/>
</dbReference>
<protein>
    <recommendedName>
        <fullName evidence="12">Cysteine--tRNA ligase</fullName>
        <ecNumber evidence="12">6.1.1.16</ecNumber>
    </recommendedName>
    <alternativeName>
        <fullName evidence="12">Cysteinyl-tRNA synthetase</fullName>
        <shortName evidence="12">CysRS</shortName>
    </alternativeName>
</protein>
<feature type="domain" description="Cysteinyl-tRNA synthetase class Ia DALR" evidence="14">
    <location>
        <begin position="356"/>
        <end position="424"/>
    </location>
</feature>
<evidence type="ECO:0000256" key="4">
    <source>
        <dbReference type="ARBA" id="ARBA00022490"/>
    </source>
</evidence>
<dbReference type="Pfam" id="PF23493">
    <property type="entry name" value="CysS_C"/>
    <property type="match status" value="1"/>
</dbReference>
<feature type="binding site" evidence="12">
    <location>
        <position position="209"/>
    </location>
    <ligand>
        <name>Zn(2+)</name>
        <dbReference type="ChEBI" id="CHEBI:29105"/>
    </ligand>
</feature>
<keyword evidence="10 12" id="KW-0648">Protein biosynthesis</keyword>
<organism evidence="15 16">
    <name type="scientific">Candidatus Zymogenus saltonus</name>
    <dbReference type="NCBI Taxonomy" id="2844893"/>
    <lineage>
        <taxon>Bacteria</taxon>
        <taxon>Deltaproteobacteria</taxon>
        <taxon>Candidatus Zymogenia</taxon>
        <taxon>Candidatus Zymogeniales</taxon>
        <taxon>Candidatus Zymogenaceae</taxon>
        <taxon>Candidatus Zymogenus</taxon>
    </lineage>
</organism>
<feature type="binding site" evidence="12">
    <location>
        <position position="29"/>
    </location>
    <ligand>
        <name>Zn(2+)</name>
        <dbReference type="ChEBI" id="CHEBI:29105"/>
    </ligand>
</feature>
<dbReference type="SMART" id="SM00840">
    <property type="entry name" value="DALR_2"/>
    <property type="match status" value="1"/>
</dbReference>
<evidence type="ECO:0000256" key="5">
    <source>
        <dbReference type="ARBA" id="ARBA00022598"/>
    </source>
</evidence>
<dbReference type="InterPro" id="IPR014729">
    <property type="entry name" value="Rossmann-like_a/b/a_fold"/>
</dbReference>
<dbReference type="GO" id="GO:0006423">
    <property type="term" value="P:cysteinyl-tRNA aminoacylation"/>
    <property type="evidence" value="ECO:0007669"/>
    <property type="project" value="UniProtKB-UniRule"/>
</dbReference>
<accession>A0A9D8PNI7</accession>
<dbReference type="GO" id="GO:0005829">
    <property type="term" value="C:cytosol"/>
    <property type="evidence" value="ECO:0007669"/>
    <property type="project" value="TreeGrafter"/>
</dbReference>
<evidence type="ECO:0000313" key="16">
    <source>
        <dbReference type="Proteomes" id="UP000809273"/>
    </source>
</evidence>
<dbReference type="SUPFAM" id="SSF47323">
    <property type="entry name" value="Anticodon-binding domain of a subclass of class I aminoacyl-tRNA synthetases"/>
    <property type="match status" value="1"/>
</dbReference>
<evidence type="ECO:0000256" key="1">
    <source>
        <dbReference type="ARBA" id="ARBA00004496"/>
    </source>
</evidence>
<dbReference type="Proteomes" id="UP000809273">
    <property type="component" value="Unassembled WGS sequence"/>
</dbReference>
<dbReference type="Pfam" id="PF09190">
    <property type="entry name" value="DALR_2"/>
    <property type="match status" value="1"/>
</dbReference>
<keyword evidence="8 12" id="KW-0862">Zinc</keyword>
<feature type="binding site" evidence="12">
    <location>
        <position position="238"/>
    </location>
    <ligand>
        <name>Zn(2+)</name>
        <dbReference type="ChEBI" id="CHEBI:29105"/>
    </ligand>
</feature>
<comment type="subcellular location">
    <subcellularLocation>
        <location evidence="1 12">Cytoplasm</location>
    </subcellularLocation>
</comment>
<dbReference type="CDD" id="cd00672">
    <property type="entry name" value="CysRS_core"/>
    <property type="match status" value="1"/>
</dbReference>
<dbReference type="GO" id="GO:0005524">
    <property type="term" value="F:ATP binding"/>
    <property type="evidence" value="ECO:0007669"/>
    <property type="project" value="UniProtKB-UniRule"/>
</dbReference>
<dbReference type="Gene3D" id="3.40.50.620">
    <property type="entry name" value="HUPs"/>
    <property type="match status" value="1"/>
</dbReference>
<evidence type="ECO:0000256" key="9">
    <source>
        <dbReference type="ARBA" id="ARBA00022840"/>
    </source>
</evidence>
<keyword evidence="6 12" id="KW-0479">Metal-binding</keyword>
<dbReference type="InterPro" id="IPR032678">
    <property type="entry name" value="tRNA-synt_1_cat_dom"/>
</dbReference>
<feature type="short sequence motif" description="'HIGH' region" evidence="12">
    <location>
        <begin position="31"/>
        <end position="41"/>
    </location>
</feature>
<dbReference type="InterPro" id="IPR024909">
    <property type="entry name" value="Cys-tRNA/MSH_ligase"/>
</dbReference>
<name>A0A9D8PNI7_9DELT</name>
<comment type="cofactor">
    <cofactor evidence="12">
        <name>Zn(2+)</name>
        <dbReference type="ChEBI" id="CHEBI:29105"/>
    </cofactor>
    <text evidence="12">Binds 1 zinc ion per subunit.</text>
</comment>
<dbReference type="EMBL" id="JAFGIX010000009">
    <property type="protein sequence ID" value="MBN1571925.1"/>
    <property type="molecule type" value="Genomic_DNA"/>
</dbReference>
<dbReference type="Gene3D" id="1.20.120.1910">
    <property type="entry name" value="Cysteine-tRNA ligase, C-terminal anti-codon recognition domain"/>
    <property type="match status" value="1"/>
</dbReference>
<comment type="similarity">
    <text evidence="2 12">Belongs to the class-I aminoacyl-tRNA synthetase family.</text>
</comment>
<dbReference type="Pfam" id="PF01406">
    <property type="entry name" value="tRNA-synt_1e"/>
    <property type="match status" value="1"/>
</dbReference>
<dbReference type="InterPro" id="IPR056411">
    <property type="entry name" value="CysS_C"/>
</dbReference>
<comment type="catalytic activity">
    <reaction evidence="12">
        <text>tRNA(Cys) + L-cysteine + ATP = L-cysteinyl-tRNA(Cys) + AMP + diphosphate</text>
        <dbReference type="Rhea" id="RHEA:17773"/>
        <dbReference type="Rhea" id="RHEA-COMP:9661"/>
        <dbReference type="Rhea" id="RHEA-COMP:9679"/>
        <dbReference type="ChEBI" id="CHEBI:30616"/>
        <dbReference type="ChEBI" id="CHEBI:33019"/>
        <dbReference type="ChEBI" id="CHEBI:35235"/>
        <dbReference type="ChEBI" id="CHEBI:78442"/>
        <dbReference type="ChEBI" id="CHEBI:78517"/>
        <dbReference type="ChEBI" id="CHEBI:456215"/>
        <dbReference type="EC" id="6.1.1.16"/>
    </reaction>
</comment>
<keyword evidence="5 12" id="KW-0436">Ligase</keyword>
<evidence type="ECO:0000256" key="12">
    <source>
        <dbReference type="HAMAP-Rule" id="MF_00041"/>
    </source>
</evidence>
<feature type="binding site" evidence="12">
    <location>
        <position position="269"/>
    </location>
    <ligand>
        <name>ATP</name>
        <dbReference type="ChEBI" id="CHEBI:30616"/>
    </ligand>
</feature>
<comment type="subunit">
    <text evidence="3 12">Monomer.</text>
</comment>
<evidence type="ECO:0000256" key="13">
    <source>
        <dbReference type="SAM" id="Coils"/>
    </source>
</evidence>
<dbReference type="HAMAP" id="MF_00041">
    <property type="entry name" value="Cys_tRNA_synth"/>
    <property type="match status" value="1"/>
</dbReference>
<keyword evidence="13" id="KW-0175">Coiled coil</keyword>
<dbReference type="AlphaFoldDB" id="A0A9D8PNI7"/>
<evidence type="ECO:0000256" key="8">
    <source>
        <dbReference type="ARBA" id="ARBA00022833"/>
    </source>
</evidence>
<sequence>MTIRVHNTLSGKKEEFTPLEGKKVRMYVCGITAYDLSHLGHARAAVVFDVIYRYFKTRGYEVTYVRNFTDIDDKIIKRANELGISTAELSEKYIDEYHDDMDALGLLRPDFEPKATENIDNMISMIEKLFENGYAYKAGDDVLYSVKKFNGYGKLSGKNIDDLRSGARVCVDEKKEDPLDFVLWKGKKPGEPFWRSPWGDGRPGWHIECSAMSGAILGETIDIHGGGRDLVFPHHENEIAQSEAANKKPFVNYWIHNGFVNIDQEKMSKSLGNFFTIRDIREKYHPEVVRLFLLTNHYRSPIDFTEKNLRDAEEAVRRLYDTLGRLIESAKGDGKADSDDGNRKELLNAAADFTAGFTEAMDDDFNTAMALGKLFDFVHAVNRFLDRPGDLSAEDIEALKEAQRRIEEATSVFGILQKDPNVYFEEIKSLKLSETEIDPLEIERLIAERTEARANKDFAAADRIRDDLAEMGVILEDSPSGTMWKLK</sequence>
<evidence type="ECO:0000256" key="3">
    <source>
        <dbReference type="ARBA" id="ARBA00011245"/>
    </source>
</evidence>
<dbReference type="SUPFAM" id="SSF52374">
    <property type="entry name" value="Nucleotidylyl transferase"/>
    <property type="match status" value="1"/>
</dbReference>
<dbReference type="PANTHER" id="PTHR10890:SF3">
    <property type="entry name" value="CYSTEINE--TRNA LIGASE, CYTOPLASMIC"/>
    <property type="match status" value="1"/>
</dbReference>
<keyword evidence="9 12" id="KW-0067">ATP-binding</keyword>
<feature type="coiled-coil region" evidence="13">
    <location>
        <begin position="399"/>
        <end position="462"/>
    </location>
</feature>
<dbReference type="PANTHER" id="PTHR10890">
    <property type="entry name" value="CYSTEINYL-TRNA SYNTHETASE"/>
    <property type="match status" value="1"/>
</dbReference>
<feature type="short sequence motif" description="'KMSKS' region" evidence="12">
    <location>
        <begin position="266"/>
        <end position="270"/>
    </location>
</feature>
<evidence type="ECO:0000256" key="2">
    <source>
        <dbReference type="ARBA" id="ARBA00005594"/>
    </source>
</evidence>
<dbReference type="EC" id="6.1.1.16" evidence="12"/>
<evidence type="ECO:0000256" key="6">
    <source>
        <dbReference type="ARBA" id="ARBA00022723"/>
    </source>
</evidence>
<keyword evidence="7 12" id="KW-0547">Nucleotide-binding</keyword>
<reference evidence="15" key="2">
    <citation type="submission" date="2021-01" db="EMBL/GenBank/DDBJ databases">
        <authorList>
            <person name="Hahn C.R."/>
            <person name="Youssef N.H."/>
            <person name="Elshahed M."/>
        </authorList>
    </citation>
    <scope>NUCLEOTIDE SEQUENCE</scope>
    <source>
        <strain evidence="15">Zod_Metabat.24</strain>
    </source>
</reference>
<dbReference type="FunFam" id="3.40.50.620:FF:000009">
    <property type="entry name" value="Cysteine--tRNA ligase"/>
    <property type="match status" value="1"/>
</dbReference>
<feature type="binding site" evidence="12">
    <location>
        <position position="234"/>
    </location>
    <ligand>
        <name>Zn(2+)</name>
        <dbReference type="ChEBI" id="CHEBI:29105"/>
    </ligand>
</feature>
<dbReference type="PRINTS" id="PR00983">
    <property type="entry name" value="TRNASYNTHCYS"/>
</dbReference>
<gene>
    <name evidence="12" type="primary">cysS</name>
    <name evidence="15" type="ORF">JW984_01875</name>
</gene>
<comment type="caution">
    <text evidence="15">The sequence shown here is derived from an EMBL/GenBank/DDBJ whole genome shotgun (WGS) entry which is preliminary data.</text>
</comment>
<dbReference type="InterPro" id="IPR015803">
    <property type="entry name" value="Cys-tRNA-ligase"/>
</dbReference>
<reference evidence="15" key="1">
    <citation type="journal article" date="2021" name="Environ. Microbiol.">
        <title>Genomic characterization of three novel Desulfobacterota classes expand the metabolic and phylogenetic diversity of the phylum.</title>
        <authorList>
            <person name="Murphy C.L."/>
            <person name="Biggerstaff J."/>
            <person name="Eichhorn A."/>
            <person name="Ewing E."/>
            <person name="Shahan R."/>
            <person name="Soriano D."/>
            <person name="Stewart S."/>
            <person name="VanMol K."/>
            <person name="Walker R."/>
            <person name="Walters P."/>
            <person name="Elshahed M.S."/>
            <person name="Youssef N.H."/>
        </authorList>
    </citation>
    <scope>NUCLEOTIDE SEQUENCE</scope>
    <source>
        <strain evidence="15">Zod_Metabat.24</strain>
    </source>
</reference>